<dbReference type="EMBL" id="CP155447">
    <property type="protein sequence ID" value="XBH06551.1"/>
    <property type="molecule type" value="Genomic_DNA"/>
</dbReference>
<gene>
    <name evidence="1" type="ORF">V5E97_11080</name>
</gene>
<protein>
    <submittedName>
        <fullName evidence="1">Uncharacterized protein</fullName>
    </submittedName>
</protein>
<dbReference type="AlphaFoldDB" id="A0AAU7CN36"/>
<accession>A0AAU7CN36</accession>
<sequence length="174" mass="19653">MGRFKLAKRPTRFGISTLMLLVAASGIAVFSYITIAEKFADLERVRILYTSQVNINATHRKYFESHLKNETSLGFRSLLSDHAQYYAKLETKYANAALFPWKDVEPDPPLPSFIPTEEQLKQMSVSSVTLKPFTPAESKAKYGEIEIPRGIITPEIQPSYLPQKLSDLKSLSPK</sequence>
<organism evidence="1">
    <name type="scientific">Singulisphaera sp. Ch08</name>
    <dbReference type="NCBI Taxonomy" id="3120278"/>
    <lineage>
        <taxon>Bacteria</taxon>
        <taxon>Pseudomonadati</taxon>
        <taxon>Planctomycetota</taxon>
        <taxon>Planctomycetia</taxon>
        <taxon>Isosphaerales</taxon>
        <taxon>Isosphaeraceae</taxon>
        <taxon>Singulisphaera</taxon>
    </lineage>
</organism>
<proteinExistence type="predicted"/>
<name>A0AAU7CN36_9BACT</name>
<reference evidence="1" key="1">
    <citation type="submission" date="2024-05" db="EMBL/GenBank/DDBJ databases">
        <title>Planctomycetes of the genus Singulisphaera possess chitinolytic capabilities.</title>
        <authorList>
            <person name="Ivanova A."/>
        </authorList>
    </citation>
    <scope>NUCLEOTIDE SEQUENCE</scope>
    <source>
        <strain evidence="1">Ch08T</strain>
    </source>
</reference>
<dbReference type="RefSeq" id="WP_406699401.1">
    <property type="nucleotide sequence ID" value="NZ_CP155447.1"/>
</dbReference>
<evidence type="ECO:0000313" key="1">
    <source>
        <dbReference type="EMBL" id="XBH06551.1"/>
    </source>
</evidence>